<dbReference type="Pfam" id="PF06237">
    <property type="entry name" value="SLC52_ribofla_tr"/>
    <property type="match status" value="1"/>
</dbReference>
<comment type="caution">
    <text evidence="9">Lacks conserved residue(s) required for the propagation of feature annotation.</text>
</comment>
<feature type="region of interest" description="Disordered" evidence="10">
    <location>
        <begin position="248"/>
        <end position="285"/>
    </location>
</feature>
<evidence type="ECO:0000313" key="12">
    <source>
        <dbReference type="Proteomes" id="UP000437017"/>
    </source>
</evidence>
<organism evidence="11 12">
    <name type="scientific">Balaenoptera physalus</name>
    <name type="common">Fin whale</name>
    <name type="synonym">Balaena physalus</name>
    <dbReference type="NCBI Taxonomy" id="9770"/>
    <lineage>
        <taxon>Eukaryota</taxon>
        <taxon>Metazoa</taxon>
        <taxon>Chordata</taxon>
        <taxon>Craniata</taxon>
        <taxon>Vertebrata</taxon>
        <taxon>Euteleostomi</taxon>
        <taxon>Mammalia</taxon>
        <taxon>Eutheria</taxon>
        <taxon>Laurasiatheria</taxon>
        <taxon>Artiodactyla</taxon>
        <taxon>Whippomorpha</taxon>
        <taxon>Cetacea</taxon>
        <taxon>Mysticeti</taxon>
        <taxon>Balaenopteridae</taxon>
        <taxon>Balaenoptera</taxon>
    </lineage>
</organism>
<dbReference type="GO" id="GO:0005886">
    <property type="term" value="C:plasma membrane"/>
    <property type="evidence" value="ECO:0007669"/>
    <property type="project" value="UniProtKB-SubCell"/>
</dbReference>
<dbReference type="OrthoDB" id="10641545at2759"/>
<dbReference type="Proteomes" id="UP000437017">
    <property type="component" value="Unassembled WGS sequence"/>
</dbReference>
<keyword evidence="8 9" id="KW-0472">Membrane</keyword>
<feature type="region of interest" description="Disordered" evidence="10">
    <location>
        <begin position="1"/>
        <end position="20"/>
    </location>
</feature>
<dbReference type="PANTHER" id="PTHR12929">
    <property type="entry name" value="SOLUTE CARRIER FAMILY 52"/>
    <property type="match status" value="1"/>
</dbReference>
<evidence type="ECO:0000256" key="4">
    <source>
        <dbReference type="ARBA" id="ARBA00022448"/>
    </source>
</evidence>
<evidence type="ECO:0000256" key="10">
    <source>
        <dbReference type="SAM" id="MobiDB-lite"/>
    </source>
</evidence>
<feature type="transmembrane region" description="Helical" evidence="9">
    <location>
        <begin position="156"/>
        <end position="179"/>
    </location>
</feature>
<evidence type="ECO:0000256" key="3">
    <source>
        <dbReference type="ARBA" id="ARBA00006366"/>
    </source>
</evidence>
<accession>A0A643CC11</accession>
<comment type="function">
    <text evidence="9">Plasma membrane transporter mediating the uptake by cells of the water soluble vitamin B2/riboflavin that plays a key role in biochemical oxidation-reduction reactions of the carbohydrate, lipid, and amino acid metabolism.</text>
</comment>
<comment type="similarity">
    <text evidence="3 9">Belongs to the riboflavin transporter family.</text>
</comment>
<keyword evidence="4 9" id="KW-0813">Transport</keyword>
<protein>
    <recommendedName>
        <fullName evidence="9">Riboflavin transporter</fullName>
    </recommendedName>
</protein>
<keyword evidence="5 9" id="KW-1003">Cell membrane</keyword>
<dbReference type="InterPro" id="IPR009357">
    <property type="entry name" value="Riboflavin_transptr"/>
</dbReference>
<evidence type="ECO:0000256" key="1">
    <source>
        <dbReference type="ARBA" id="ARBA00000215"/>
    </source>
</evidence>
<evidence type="ECO:0000313" key="11">
    <source>
        <dbReference type="EMBL" id="KAB0397662.1"/>
    </source>
</evidence>
<gene>
    <name evidence="11" type="ORF">E2I00_013827</name>
</gene>
<dbReference type="EMBL" id="SGJD01001925">
    <property type="protein sequence ID" value="KAB0397662.1"/>
    <property type="molecule type" value="Genomic_DNA"/>
</dbReference>
<keyword evidence="12" id="KW-1185">Reference proteome</keyword>
<reference evidence="11 12" key="1">
    <citation type="journal article" date="2019" name="PLoS ONE">
        <title>Genomic analyses reveal an absence of contemporary introgressive admixture between fin whales and blue whales, despite known hybrids.</title>
        <authorList>
            <person name="Westbury M.V."/>
            <person name="Petersen B."/>
            <person name="Lorenzen E.D."/>
        </authorList>
    </citation>
    <scope>NUCLEOTIDE SEQUENCE [LARGE SCALE GENOMIC DNA]</scope>
    <source>
        <strain evidence="11">FinWhale-01</strain>
    </source>
</reference>
<dbReference type="PANTHER" id="PTHR12929:SF1">
    <property type="entry name" value="SOLUTE CARRIER FAMILY 52, RIBOFLAVIN TRANSPORTER, MEMBER 2"/>
    <property type="match status" value="1"/>
</dbReference>
<keyword evidence="6 9" id="KW-0812">Transmembrane</keyword>
<dbReference type="GO" id="GO:0032217">
    <property type="term" value="F:riboflavin transmembrane transporter activity"/>
    <property type="evidence" value="ECO:0007669"/>
    <property type="project" value="UniProtKB-UniRule"/>
</dbReference>
<comment type="caution">
    <text evidence="11">The sequence shown here is derived from an EMBL/GenBank/DDBJ whole genome shotgun (WGS) entry which is preliminary data.</text>
</comment>
<comment type="subcellular location">
    <subcellularLocation>
        <location evidence="2 9">Cell membrane</location>
        <topology evidence="2 9">Multi-pass membrane protein</topology>
    </subcellularLocation>
</comment>
<comment type="catalytic activity">
    <reaction evidence="1 9">
        <text>riboflavin(in) = riboflavin(out)</text>
        <dbReference type="Rhea" id="RHEA:35015"/>
        <dbReference type="ChEBI" id="CHEBI:57986"/>
    </reaction>
</comment>
<evidence type="ECO:0000256" key="2">
    <source>
        <dbReference type="ARBA" id="ARBA00004651"/>
    </source>
</evidence>
<sequence length="296" mass="30686">MGCRHRIRGELPVGGKRPPRGLESPLLPLCACGAGHPGSAAGGSPAAVAVTTSCTHKGPRAWPANGNPRSGGRCLALQEPPGQVAGITPSPDPVAHRWCLSAGPAGHHQRSDQRWVACCAELVLLALRTPGLPLGRGAGQCRLTCFLTMGVLCRSLAALGSLSLLGMLFGACLMVLAILSPCLPLVGTSAGVVLVHCCHIPSHHLPRVPQQEEPCGPMCLLNLGRWGLCSTPPVFRLGLPQCLSAHSPERPTPHRACCRTPAHSTGESGDHRAGSKPKPSGDVDLAPGLGSVWDLY</sequence>
<evidence type="ECO:0000256" key="6">
    <source>
        <dbReference type="ARBA" id="ARBA00022692"/>
    </source>
</evidence>
<name>A0A643CC11_BALPH</name>
<evidence type="ECO:0000256" key="7">
    <source>
        <dbReference type="ARBA" id="ARBA00022989"/>
    </source>
</evidence>
<evidence type="ECO:0000256" key="5">
    <source>
        <dbReference type="ARBA" id="ARBA00022475"/>
    </source>
</evidence>
<keyword evidence="7 9" id="KW-1133">Transmembrane helix</keyword>
<dbReference type="AlphaFoldDB" id="A0A643CC11"/>
<proteinExistence type="inferred from homology"/>
<evidence type="ECO:0000256" key="8">
    <source>
        <dbReference type="ARBA" id="ARBA00023136"/>
    </source>
</evidence>
<evidence type="ECO:0000256" key="9">
    <source>
        <dbReference type="RuleBase" id="RU368035"/>
    </source>
</evidence>
<feature type="non-terminal residue" evidence="11">
    <location>
        <position position="296"/>
    </location>
</feature>